<organism evidence="2 3">
    <name type="scientific">Mya arenaria</name>
    <name type="common">Soft-shell clam</name>
    <dbReference type="NCBI Taxonomy" id="6604"/>
    <lineage>
        <taxon>Eukaryota</taxon>
        <taxon>Metazoa</taxon>
        <taxon>Spiralia</taxon>
        <taxon>Lophotrochozoa</taxon>
        <taxon>Mollusca</taxon>
        <taxon>Bivalvia</taxon>
        <taxon>Autobranchia</taxon>
        <taxon>Heteroconchia</taxon>
        <taxon>Euheterodonta</taxon>
        <taxon>Imparidentia</taxon>
        <taxon>Neoheterodontei</taxon>
        <taxon>Myida</taxon>
        <taxon>Myoidea</taxon>
        <taxon>Myidae</taxon>
        <taxon>Mya</taxon>
    </lineage>
</organism>
<evidence type="ECO:0000313" key="2">
    <source>
        <dbReference type="EMBL" id="WAR06886.1"/>
    </source>
</evidence>
<proteinExistence type="predicted"/>
<name>A0ABY7EDS6_MYAAR</name>
<feature type="compositionally biased region" description="Basic and acidic residues" evidence="1">
    <location>
        <begin position="1"/>
        <end position="11"/>
    </location>
</feature>
<protein>
    <submittedName>
        <fullName evidence="2">Uncharacterized protein</fullName>
    </submittedName>
</protein>
<dbReference type="EMBL" id="CP111017">
    <property type="protein sequence ID" value="WAR06886.1"/>
    <property type="molecule type" value="Genomic_DNA"/>
</dbReference>
<evidence type="ECO:0000256" key="1">
    <source>
        <dbReference type="SAM" id="MobiDB-lite"/>
    </source>
</evidence>
<dbReference type="Proteomes" id="UP001164746">
    <property type="component" value="Chromosome 6"/>
</dbReference>
<accession>A0ABY7EDS6</accession>
<gene>
    <name evidence="2" type="ORF">MAR_016844</name>
</gene>
<reference evidence="2" key="1">
    <citation type="submission" date="2022-11" db="EMBL/GenBank/DDBJ databases">
        <title>Centuries of genome instability and evolution in soft-shell clam transmissible cancer (bioRxiv).</title>
        <authorList>
            <person name="Hart S.F.M."/>
            <person name="Yonemitsu M.A."/>
            <person name="Giersch R.M."/>
            <person name="Beal B.F."/>
            <person name="Arriagada G."/>
            <person name="Davis B.W."/>
            <person name="Ostrander E.A."/>
            <person name="Goff S.P."/>
            <person name="Metzger M.J."/>
        </authorList>
    </citation>
    <scope>NUCLEOTIDE SEQUENCE</scope>
    <source>
        <strain evidence="2">MELC-2E11</strain>
        <tissue evidence="2">Siphon/mantle</tissue>
    </source>
</reference>
<keyword evidence="3" id="KW-1185">Reference proteome</keyword>
<evidence type="ECO:0000313" key="3">
    <source>
        <dbReference type="Proteomes" id="UP001164746"/>
    </source>
</evidence>
<sequence>MDAALPDHEATTTRNVSRQKRPKLSSECKQNLSHKDLSVDAFNASMHASSQSDLSLDQDYGHHSATSSCQAFEGSVRCASVEELAMDQGSLLGMGSQVDQESTDNDSGCLHGENELEDLLYHFRQFFRHQIDQEMSMMHERMYMMLENQQTHVRRIVNTAISGTWNNSPQLPASEPANQNFAEIFQDDDHSTKDETDQQQNCLTVTTRYPQIPVTTASCTNHAQPSQEQDLLGLLSASCSVSSLLAKPQFRS</sequence>
<feature type="region of interest" description="Disordered" evidence="1">
    <location>
        <begin position="1"/>
        <end position="30"/>
    </location>
</feature>